<evidence type="ECO:0000313" key="1">
    <source>
        <dbReference type="EMBL" id="KKQ85904.1"/>
    </source>
</evidence>
<dbReference type="AlphaFoldDB" id="A0A0G0NJ15"/>
<evidence type="ECO:0000313" key="2">
    <source>
        <dbReference type="Proteomes" id="UP000034081"/>
    </source>
</evidence>
<dbReference type="PANTHER" id="PTHR11669:SF8">
    <property type="entry name" value="DNA POLYMERASE III SUBUNIT DELTA"/>
    <property type="match status" value="1"/>
</dbReference>
<dbReference type="InterPro" id="IPR027417">
    <property type="entry name" value="P-loop_NTPase"/>
</dbReference>
<dbReference type="PANTHER" id="PTHR11669">
    <property type="entry name" value="REPLICATION FACTOR C / DNA POLYMERASE III GAMMA-TAU SUBUNIT"/>
    <property type="match status" value="1"/>
</dbReference>
<gene>
    <name evidence="1" type="ORF">UT08_C0003G0067</name>
</gene>
<comment type="caution">
    <text evidence="1">The sequence shown here is derived from an EMBL/GenBank/DDBJ whole genome shotgun (WGS) entry which is preliminary data.</text>
</comment>
<organism evidence="1 2">
    <name type="scientific">Candidatus Woesebacteria bacterium GW2011_GWB1_38_8</name>
    <dbReference type="NCBI Taxonomy" id="1618570"/>
    <lineage>
        <taxon>Bacteria</taxon>
        <taxon>Candidatus Woeseibacteriota</taxon>
    </lineage>
</organism>
<name>A0A0G0NJ15_9BACT</name>
<dbReference type="GO" id="GO:0006261">
    <property type="term" value="P:DNA-templated DNA replication"/>
    <property type="evidence" value="ECO:0007669"/>
    <property type="project" value="TreeGrafter"/>
</dbReference>
<protein>
    <submittedName>
        <fullName evidence="1">Polymerase III delta' subunit protein</fullName>
    </submittedName>
</protein>
<dbReference type="InterPro" id="IPR050238">
    <property type="entry name" value="DNA_Rep/Repair_Clamp_Loader"/>
</dbReference>
<dbReference type="STRING" id="1618570.UT08_C0003G0067"/>
<dbReference type="Pfam" id="PF13177">
    <property type="entry name" value="DNA_pol3_delta2"/>
    <property type="match status" value="1"/>
</dbReference>
<proteinExistence type="predicted"/>
<accession>A0A0G0NJ15</accession>
<dbReference type="Gene3D" id="3.40.50.300">
    <property type="entry name" value="P-loop containing nucleotide triphosphate hydrolases"/>
    <property type="match status" value="1"/>
</dbReference>
<reference evidence="1 2" key="1">
    <citation type="journal article" date="2015" name="Nature">
        <title>rRNA introns, odd ribosomes, and small enigmatic genomes across a large radiation of phyla.</title>
        <authorList>
            <person name="Brown C.T."/>
            <person name="Hug L.A."/>
            <person name="Thomas B.C."/>
            <person name="Sharon I."/>
            <person name="Castelle C.J."/>
            <person name="Singh A."/>
            <person name="Wilkins M.J."/>
            <person name="Williams K.H."/>
            <person name="Banfield J.F."/>
        </authorList>
    </citation>
    <scope>NUCLEOTIDE SEQUENCE [LARGE SCALE GENOMIC DNA]</scope>
</reference>
<dbReference type="EMBL" id="LBVL01000003">
    <property type="protein sequence ID" value="KKQ85904.1"/>
    <property type="molecule type" value="Genomic_DNA"/>
</dbReference>
<dbReference type="SUPFAM" id="SSF52540">
    <property type="entry name" value="P-loop containing nucleoside triphosphate hydrolases"/>
    <property type="match status" value="1"/>
</dbReference>
<sequence length="204" mass="22834">MHAYLFSGPDVDEVTKKVADFISDRKLKAIEFHLETIGQVRDLKNFVKLAQDANTVILIKNIDHATVPACNAFLKTLEEPQKNVQFILTASSVHSILPTIVSRCQVVKVTSNKRQVTRFENLEKFLSASVGGKLATIDKIRGREEALSFIENIIYQLHGTLHHQDKDLKTVAQNLKFANFTLSALKANGNVGLQLTNFTLNYVN</sequence>
<dbReference type="Proteomes" id="UP000034081">
    <property type="component" value="Unassembled WGS sequence"/>
</dbReference>